<feature type="domain" description="C2" evidence="1">
    <location>
        <begin position="1"/>
        <end position="137"/>
    </location>
</feature>
<dbReference type="Gene3D" id="2.60.40.150">
    <property type="entry name" value="C2 domain"/>
    <property type="match status" value="1"/>
</dbReference>
<proteinExistence type="predicted"/>
<dbReference type="PROSITE" id="PS50004">
    <property type="entry name" value="C2"/>
    <property type="match status" value="1"/>
</dbReference>
<keyword evidence="3" id="KW-1185">Reference proteome</keyword>
<protein>
    <recommendedName>
        <fullName evidence="1">C2 domain-containing protein</fullName>
    </recommendedName>
</protein>
<dbReference type="InterPro" id="IPR000008">
    <property type="entry name" value="C2_dom"/>
</dbReference>
<dbReference type="Proteomes" id="UP000596661">
    <property type="component" value="Unassembled WGS sequence"/>
</dbReference>
<dbReference type="PANTHER" id="PTHR35503">
    <property type="entry name" value="OSJNBA0006M15.15 PROTEIN"/>
    <property type="match status" value="1"/>
</dbReference>
<dbReference type="PANTHER" id="PTHR35503:SF2">
    <property type="entry name" value="OS04G0455700 PROTEIN"/>
    <property type="match status" value="1"/>
</dbReference>
<dbReference type="InterPro" id="IPR035892">
    <property type="entry name" value="C2_domain_sf"/>
</dbReference>
<dbReference type="AlphaFoldDB" id="A0A803QRN8"/>
<organism evidence="2 3">
    <name type="scientific">Cannabis sativa</name>
    <name type="common">Hemp</name>
    <name type="synonym">Marijuana</name>
    <dbReference type="NCBI Taxonomy" id="3483"/>
    <lineage>
        <taxon>Eukaryota</taxon>
        <taxon>Viridiplantae</taxon>
        <taxon>Streptophyta</taxon>
        <taxon>Embryophyta</taxon>
        <taxon>Tracheophyta</taxon>
        <taxon>Spermatophyta</taxon>
        <taxon>Magnoliopsida</taxon>
        <taxon>eudicotyledons</taxon>
        <taxon>Gunneridae</taxon>
        <taxon>Pentapetalae</taxon>
        <taxon>rosids</taxon>
        <taxon>fabids</taxon>
        <taxon>Rosales</taxon>
        <taxon>Cannabaceae</taxon>
        <taxon>Cannabis</taxon>
    </lineage>
</organism>
<accession>A0A803QRN8</accession>
<dbReference type="SMART" id="SM00239">
    <property type="entry name" value="C2"/>
    <property type="match status" value="1"/>
</dbReference>
<dbReference type="OrthoDB" id="687396at2759"/>
<sequence length="223" mass="25615">MVSPNSHMSLELKIIEAINVEPKSKGNIFVRYYVNGGEKDKRKVGLKTKEISINGNHVWNESFSLECSFTTGGHTRTDMITKLKQLESFVFELRWRKKRSTLFRSSSFWGSQLLGRAEILWKEVIDESPNMVLEKWVNIGRTSGRYISGAVPSLAKLKVEIRVRVSTEDHNEEEVIMEKSSRAKMGMKKKKWDDCGCKSGHYRCSCTCEDYHVFALATTFEAF</sequence>
<dbReference type="SUPFAM" id="SSF49562">
    <property type="entry name" value="C2 domain (Calcium/lipid-binding domain, CaLB)"/>
    <property type="match status" value="1"/>
</dbReference>
<evidence type="ECO:0000313" key="3">
    <source>
        <dbReference type="Proteomes" id="UP000596661"/>
    </source>
</evidence>
<dbReference type="EnsemblPlants" id="evm.model.ctgX148.2">
    <property type="protein sequence ID" value="cds.evm.model.ctgX148.2"/>
    <property type="gene ID" value="evm.TU.ctgX148.2"/>
</dbReference>
<reference evidence="2" key="1">
    <citation type="submission" date="2021-03" db="UniProtKB">
        <authorList>
            <consortium name="EnsemblPlants"/>
        </authorList>
    </citation>
    <scope>IDENTIFICATION</scope>
</reference>
<dbReference type="OMA" id="CRHGACN"/>
<evidence type="ECO:0000259" key="1">
    <source>
        <dbReference type="PROSITE" id="PS50004"/>
    </source>
</evidence>
<evidence type="ECO:0000313" key="2">
    <source>
        <dbReference type="EnsemblPlants" id="cds.evm.model.ctgX148.2"/>
    </source>
</evidence>
<name>A0A803QRN8_CANSA</name>
<dbReference type="Pfam" id="PF00168">
    <property type="entry name" value="C2"/>
    <property type="match status" value="1"/>
</dbReference>
<dbReference type="Gramene" id="evm.model.ctgX148.2">
    <property type="protein sequence ID" value="cds.evm.model.ctgX148.2"/>
    <property type="gene ID" value="evm.TU.ctgX148.2"/>
</dbReference>